<dbReference type="InterPro" id="IPR036249">
    <property type="entry name" value="Thioredoxin-like_sf"/>
</dbReference>
<evidence type="ECO:0000259" key="10">
    <source>
        <dbReference type="Pfam" id="PF07291"/>
    </source>
</evidence>
<protein>
    <recommendedName>
        <fullName evidence="4">Methylamine utilization protein MauE</fullName>
    </recommendedName>
</protein>
<accession>A0A8J3A040</accession>
<feature type="domain" description="Glutaredoxin" evidence="9">
    <location>
        <begin position="27"/>
        <end position="81"/>
    </location>
</feature>
<name>A0A8J3A040_9PROT</name>
<dbReference type="Proteomes" id="UP000818603">
    <property type="component" value="Unassembled WGS sequence"/>
</dbReference>
<dbReference type="SUPFAM" id="SSF52833">
    <property type="entry name" value="Thioredoxin-like"/>
    <property type="match status" value="1"/>
</dbReference>
<organism evidence="11 13">
    <name type="scientific">Aquisalinus luteolus</name>
    <dbReference type="NCBI Taxonomy" id="1566827"/>
    <lineage>
        <taxon>Bacteria</taxon>
        <taxon>Pseudomonadati</taxon>
        <taxon>Pseudomonadota</taxon>
        <taxon>Alphaproteobacteria</taxon>
        <taxon>Parvularculales</taxon>
        <taxon>Parvularculaceae</taxon>
        <taxon>Aquisalinus</taxon>
    </lineage>
</organism>
<evidence type="ECO:0000313" key="12">
    <source>
        <dbReference type="EMBL" id="NHK26297.1"/>
    </source>
</evidence>
<feature type="transmembrane region" description="Helical" evidence="8">
    <location>
        <begin position="194"/>
        <end position="212"/>
    </location>
</feature>
<dbReference type="EMBL" id="BMGZ01000001">
    <property type="protein sequence ID" value="GGH91905.1"/>
    <property type="molecule type" value="Genomic_DNA"/>
</dbReference>
<dbReference type="GO" id="GO:0016020">
    <property type="term" value="C:membrane"/>
    <property type="evidence" value="ECO:0007669"/>
    <property type="project" value="UniProtKB-SubCell"/>
</dbReference>
<keyword evidence="5 8" id="KW-0812">Transmembrane</keyword>
<dbReference type="Proteomes" id="UP000621856">
    <property type="component" value="Unassembled WGS sequence"/>
</dbReference>
<evidence type="ECO:0000256" key="2">
    <source>
        <dbReference type="ARBA" id="ARBA00004141"/>
    </source>
</evidence>
<reference evidence="11" key="3">
    <citation type="submission" date="2020-09" db="EMBL/GenBank/DDBJ databases">
        <authorList>
            <person name="Sun Q."/>
            <person name="Zhou Y."/>
        </authorList>
    </citation>
    <scope>NUCLEOTIDE SEQUENCE</scope>
    <source>
        <strain evidence="11">CGMCC 1.14984</strain>
    </source>
</reference>
<evidence type="ECO:0000313" key="14">
    <source>
        <dbReference type="Proteomes" id="UP000818603"/>
    </source>
</evidence>
<dbReference type="RefSeq" id="WP_155135588.1">
    <property type="nucleotide sequence ID" value="NZ_BMGZ01000001.1"/>
</dbReference>
<evidence type="ECO:0000256" key="5">
    <source>
        <dbReference type="ARBA" id="ARBA00022692"/>
    </source>
</evidence>
<feature type="transmembrane region" description="Helical" evidence="8">
    <location>
        <begin position="104"/>
        <end position="126"/>
    </location>
</feature>
<evidence type="ECO:0000256" key="3">
    <source>
        <dbReference type="ARBA" id="ARBA00004856"/>
    </source>
</evidence>
<keyword evidence="14" id="KW-1185">Reference proteome</keyword>
<dbReference type="Gene3D" id="3.40.30.10">
    <property type="entry name" value="Glutaredoxin"/>
    <property type="match status" value="1"/>
</dbReference>
<comment type="caution">
    <text evidence="11">The sequence shown here is derived from an EMBL/GenBank/DDBJ whole genome shotgun (WGS) entry which is preliminary data.</text>
</comment>
<dbReference type="UniPathway" id="UPA00895"/>
<keyword evidence="6 8" id="KW-1133">Transmembrane helix</keyword>
<comment type="pathway">
    <text evidence="3">One-carbon metabolism; methylamine degradation.</text>
</comment>
<feature type="transmembrane region" description="Helical" evidence="8">
    <location>
        <begin position="233"/>
        <end position="255"/>
    </location>
</feature>
<evidence type="ECO:0000256" key="8">
    <source>
        <dbReference type="SAM" id="Phobius"/>
    </source>
</evidence>
<dbReference type="GO" id="GO:0030416">
    <property type="term" value="P:methylamine metabolic process"/>
    <property type="evidence" value="ECO:0007669"/>
    <property type="project" value="InterPro"/>
</dbReference>
<evidence type="ECO:0000313" key="13">
    <source>
        <dbReference type="Proteomes" id="UP000621856"/>
    </source>
</evidence>
<dbReference type="InterPro" id="IPR009908">
    <property type="entry name" value="Methylamine_util_MauE"/>
</dbReference>
<gene>
    <name evidence="12" type="ORF">FF098_000075</name>
    <name evidence="11" type="ORF">GCM10011355_00150</name>
</gene>
<evidence type="ECO:0000259" key="9">
    <source>
        <dbReference type="Pfam" id="PF00462"/>
    </source>
</evidence>
<proteinExistence type="predicted"/>
<dbReference type="EMBL" id="VCJR02000001">
    <property type="protein sequence ID" value="NHK26297.1"/>
    <property type="molecule type" value="Genomic_DNA"/>
</dbReference>
<evidence type="ECO:0000313" key="11">
    <source>
        <dbReference type="EMBL" id="GGH91905.1"/>
    </source>
</evidence>
<comment type="subcellular location">
    <subcellularLocation>
        <location evidence="2">Membrane</location>
        <topology evidence="2">Multi-pass membrane protein</topology>
    </subcellularLocation>
</comment>
<evidence type="ECO:0000256" key="4">
    <source>
        <dbReference type="ARBA" id="ARBA00019078"/>
    </source>
</evidence>
<feature type="domain" description="Methylamine utilisation protein MauE" evidence="10">
    <location>
        <begin position="130"/>
        <end position="253"/>
    </location>
</feature>
<reference evidence="11" key="1">
    <citation type="journal article" date="2014" name="Int. J. Syst. Evol. Microbiol.">
        <title>Complete genome sequence of Corynebacterium casei LMG S-19264T (=DSM 44701T), isolated from a smear-ripened cheese.</title>
        <authorList>
            <consortium name="US DOE Joint Genome Institute (JGI-PGF)"/>
            <person name="Walter F."/>
            <person name="Albersmeier A."/>
            <person name="Kalinowski J."/>
            <person name="Ruckert C."/>
        </authorList>
    </citation>
    <scope>NUCLEOTIDE SEQUENCE</scope>
    <source>
        <strain evidence="11">CGMCC 1.14984</strain>
    </source>
</reference>
<evidence type="ECO:0000256" key="1">
    <source>
        <dbReference type="ARBA" id="ARBA00003475"/>
    </source>
</evidence>
<dbReference type="InterPro" id="IPR002109">
    <property type="entry name" value="Glutaredoxin"/>
</dbReference>
<dbReference type="Pfam" id="PF00462">
    <property type="entry name" value="Glutaredoxin"/>
    <property type="match status" value="1"/>
</dbReference>
<dbReference type="AlphaFoldDB" id="A0A8J3A040"/>
<evidence type="ECO:0000256" key="7">
    <source>
        <dbReference type="ARBA" id="ARBA00023136"/>
    </source>
</evidence>
<comment type="function">
    <text evidence="1">May be specifically involved in the processing, transport, and/or maturation of the MADH beta-subunit.</text>
</comment>
<dbReference type="PROSITE" id="PS51354">
    <property type="entry name" value="GLUTAREDOXIN_2"/>
    <property type="match status" value="1"/>
</dbReference>
<evidence type="ECO:0000256" key="6">
    <source>
        <dbReference type="ARBA" id="ARBA00022989"/>
    </source>
</evidence>
<reference evidence="12 14" key="2">
    <citation type="submission" date="2020-02" db="EMBL/GenBank/DDBJ databases">
        <title>Genome sequence of Parvularcula flava strain NH6-79.</title>
        <authorList>
            <person name="Abdul Karim M.H."/>
            <person name="Lam M.Q."/>
            <person name="Chen S.J."/>
            <person name="Yahya A."/>
            <person name="Shahir S."/>
            <person name="Shamsir M.S."/>
            <person name="Chong C.S."/>
        </authorList>
    </citation>
    <scope>NUCLEOTIDE SEQUENCE [LARGE SCALE GENOMIC DNA]</scope>
    <source>
        <strain evidence="12 14">NH6-79</strain>
    </source>
</reference>
<keyword evidence="7 8" id="KW-0472">Membrane</keyword>
<sequence length="264" mass="29271">MEYDSDKENSSLRDGAGHAVLYRMVMDKHVCPYGLKSRWLLRRKGYEVEDHHLTTREETDAFKAEHDVKTTPQTFIDGERIGGYDALRERFTGYDKTRKTFTPVLMIFAISALLALAIAGTFIGAILTLRTIELFAAFAMTLLALQKLKDVESFSTMFLNYDLLARRRVEYGYIYPFAEAAAGLLMIVGGTAGLLGAPIALFIGTVGAISVYKAVYIDKRELKCACVGGDSNVPLGFVSLTENLVMMAMGLWMPVKMIFLSGAM</sequence>
<dbReference type="Pfam" id="PF07291">
    <property type="entry name" value="MauE"/>
    <property type="match status" value="1"/>
</dbReference>